<keyword evidence="4" id="KW-0067">ATP-binding</keyword>
<dbReference type="PROSITE" id="PS50893">
    <property type="entry name" value="ABC_TRANSPORTER_2"/>
    <property type="match status" value="1"/>
</dbReference>
<evidence type="ECO:0000256" key="7">
    <source>
        <dbReference type="SAM" id="MobiDB-lite"/>
    </source>
</evidence>
<feature type="transmembrane region" description="Helical" evidence="8">
    <location>
        <begin position="322"/>
        <end position="338"/>
    </location>
</feature>
<feature type="transmembrane region" description="Helical" evidence="8">
    <location>
        <begin position="296"/>
        <end position="316"/>
    </location>
</feature>
<dbReference type="PANTHER" id="PTHR24221">
    <property type="entry name" value="ATP-BINDING CASSETTE SUB-FAMILY B"/>
    <property type="match status" value="1"/>
</dbReference>
<dbReference type="InterPro" id="IPR005074">
    <property type="entry name" value="Peptidase_C39"/>
</dbReference>
<feature type="transmembrane region" description="Helical" evidence="8">
    <location>
        <begin position="400"/>
        <end position="421"/>
    </location>
</feature>
<dbReference type="GO" id="GO:0140359">
    <property type="term" value="F:ABC-type transporter activity"/>
    <property type="evidence" value="ECO:0007669"/>
    <property type="project" value="InterPro"/>
</dbReference>
<dbReference type="GO" id="GO:0016020">
    <property type="term" value="C:membrane"/>
    <property type="evidence" value="ECO:0007669"/>
    <property type="project" value="UniProtKB-SubCell"/>
</dbReference>
<dbReference type="EMBL" id="MZ156797">
    <property type="protein sequence ID" value="QVQ59160.1"/>
    <property type="molecule type" value="Genomic_DNA"/>
</dbReference>
<dbReference type="AlphaFoldDB" id="A0A8E6L7G3"/>
<evidence type="ECO:0000256" key="6">
    <source>
        <dbReference type="ARBA" id="ARBA00023136"/>
    </source>
</evidence>
<evidence type="ECO:0000259" key="11">
    <source>
        <dbReference type="PROSITE" id="PS50990"/>
    </source>
</evidence>
<feature type="domain" description="Peptidase C39" evidence="11">
    <location>
        <begin position="31"/>
        <end position="150"/>
    </location>
</feature>
<dbReference type="Pfam" id="PF00005">
    <property type="entry name" value="ABC_tran"/>
    <property type="match status" value="1"/>
</dbReference>
<evidence type="ECO:0000256" key="4">
    <source>
        <dbReference type="ARBA" id="ARBA00022840"/>
    </source>
</evidence>
<dbReference type="GO" id="GO:0005524">
    <property type="term" value="F:ATP binding"/>
    <property type="evidence" value="ECO:0007669"/>
    <property type="project" value="UniProtKB-KW"/>
</dbReference>
<dbReference type="GO" id="GO:0006508">
    <property type="term" value="P:proteolysis"/>
    <property type="evidence" value="ECO:0007669"/>
    <property type="project" value="InterPro"/>
</dbReference>
<feature type="transmembrane region" description="Helical" evidence="8">
    <location>
        <begin position="177"/>
        <end position="197"/>
    </location>
</feature>
<proteinExistence type="predicted"/>
<reference evidence="12" key="1">
    <citation type="submission" date="2021-05" db="EMBL/GenBank/DDBJ databases">
        <authorList>
            <person name="Zhang X."/>
        </authorList>
    </citation>
    <scope>NUCLEOTIDE SEQUENCE</scope>
    <source>
        <plasmid evidence="12">p59001-phv</plasmid>
    </source>
</reference>
<dbReference type="InterPro" id="IPR039421">
    <property type="entry name" value="Type_1_exporter"/>
</dbReference>
<dbReference type="GO" id="GO:0016887">
    <property type="term" value="F:ATP hydrolysis activity"/>
    <property type="evidence" value="ECO:0007669"/>
    <property type="project" value="InterPro"/>
</dbReference>
<sequence length="762" mass="85242">MVDRTSLEPKRKTLMELMNWTGKKRLPLIRQTESAECGLACLAMMACWHGLQTDLTTLRERFSISTQGMTLQRLIECAAGIQLSSRAVRLEPEDLKSLSLSCILHWNMNHFVVLYKVRRSRLVIHDPDKGKITLSLQDAGKHFTGVALELIPSSDFTVRDERKKIHLRQLTGKTPGLLAAMSRIITFALSLEILTLGSPLLNQLVIDEVLVAADRSLLTVVIVALLLLSLTQMLLSLACQWASITLSVNFNMQWTARVFNHLVRLPLAWFDARSRGSVNARFDAIDTIQQALTTQVLEGILDVLLVVTALCMMLLYSPEMTLIAVLAAVIYGVMRTLWYPSLRQSAEDAWGAGARESGYFLETLSGILSLRINGVTTHREAVWLNLNVTRRNTQLRQSRLLMYYDIAHTLTGSVVSAIILWKGAGEVLNGTFTVGMLVAYLSYQMRFSSSISSLTDKFFAWRMLDVYNERLADIVLTPTEGNQQQTAQENNSTSTTPSIFQDRVTEDTDLPLTLTHIAFSHKGSNKPILRDVSLTLHTGEVVAITGKSGCGKSTLVKLILGIHLPNEGTIRTFGIPHTHPDYYQIRRRIGTVLQEDHLFRGSIADNIIFFSEDRDHERMIQCARLALIDSDIMTMPMGYQTLIGETGGGLSGGQKQRILLARALYKKPGFLLLDEATSHLDVESEIQISQTLRQLKVPVLLIAHRPETIASADRVLYLTDGYFTDLTHQYRNGSEYLVSYGLTPGQKDNFALRTRSAQRPPD</sequence>
<evidence type="ECO:0000259" key="10">
    <source>
        <dbReference type="PROSITE" id="PS50929"/>
    </source>
</evidence>
<evidence type="ECO:0000256" key="2">
    <source>
        <dbReference type="ARBA" id="ARBA00022692"/>
    </source>
</evidence>
<feature type="domain" description="ABC transporter" evidence="9">
    <location>
        <begin position="512"/>
        <end position="745"/>
    </location>
</feature>
<dbReference type="PROSITE" id="PS50990">
    <property type="entry name" value="PEPTIDASE_C39"/>
    <property type="match status" value="1"/>
</dbReference>
<dbReference type="InterPro" id="IPR011527">
    <property type="entry name" value="ABC1_TM_dom"/>
</dbReference>
<dbReference type="CDD" id="cd03228">
    <property type="entry name" value="ABCC_MRP_Like"/>
    <property type="match status" value="1"/>
</dbReference>
<evidence type="ECO:0000259" key="9">
    <source>
        <dbReference type="PROSITE" id="PS50893"/>
    </source>
</evidence>
<keyword evidence="2 8" id="KW-0812">Transmembrane</keyword>
<dbReference type="PROSITE" id="PS50929">
    <property type="entry name" value="ABC_TM1F"/>
    <property type="match status" value="1"/>
</dbReference>
<dbReference type="GO" id="GO:0034040">
    <property type="term" value="F:ATPase-coupled lipid transmembrane transporter activity"/>
    <property type="evidence" value="ECO:0007669"/>
    <property type="project" value="TreeGrafter"/>
</dbReference>
<feature type="transmembrane region" description="Helical" evidence="8">
    <location>
        <begin position="217"/>
        <end position="237"/>
    </location>
</feature>
<dbReference type="SMART" id="SM00382">
    <property type="entry name" value="AAA"/>
    <property type="match status" value="1"/>
</dbReference>
<dbReference type="InterPro" id="IPR003439">
    <property type="entry name" value="ABC_transporter-like_ATP-bd"/>
</dbReference>
<keyword evidence="6 8" id="KW-0472">Membrane</keyword>
<dbReference type="Pfam" id="PF00664">
    <property type="entry name" value="ABC_membrane"/>
    <property type="match status" value="1"/>
</dbReference>
<dbReference type="PANTHER" id="PTHR24221:SF606">
    <property type="entry name" value="COLICIN V SECRETION-PROCESSING ATP-BINDING PROTEIN"/>
    <property type="match status" value="1"/>
</dbReference>
<comment type="subcellular location">
    <subcellularLocation>
        <location evidence="1">Membrane</location>
        <topology evidence="1">Multi-pass membrane protein</topology>
    </subcellularLocation>
</comment>
<feature type="compositionally biased region" description="Polar residues" evidence="7">
    <location>
        <begin position="480"/>
        <end position="499"/>
    </location>
</feature>
<organism evidence="12">
    <name type="scientific">Klebsiella pneumoniae</name>
    <dbReference type="NCBI Taxonomy" id="573"/>
    <lineage>
        <taxon>Bacteria</taxon>
        <taxon>Pseudomonadati</taxon>
        <taxon>Pseudomonadota</taxon>
        <taxon>Gammaproteobacteria</taxon>
        <taxon>Enterobacterales</taxon>
        <taxon>Enterobacteriaceae</taxon>
        <taxon>Klebsiella/Raoultella group</taxon>
        <taxon>Klebsiella</taxon>
        <taxon>Klebsiella pneumoniae complex</taxon>
    </lineage>
</organism>
<dbReference type="InterPro" id="IPR003593">
    <property type="entry name" value="AAA+_ATPase"/>
</dbReference>
<evidence type="ECO:0000313" key="12">
    <source>
        <dbReference type="EMBL" id="QVQ59160.1"/>
    </source>
</evidence>
<dbReference type="GO" id="GO:0008233">
    <property type="term" value="F:peptidase activity"/>
    <property type="evidence" value="ECO:0007669"/>
    <property type="project" value="InterPro"/>
</dbReference>
<evidence type="ECO:0000256" key="3">
    <source>
        <dbReference type="ARBA" id="ARBA00022741"/>
    </source>
</evidence>
<evidence type="ECO:0000256" key="5">
    <source>
        <dbReference type="ARBA" id="ARBA00022989"/>
    </source>
</evidence>
<protein>
    <submittedName>
        <fullName evidence="12">Peptidase C39</fullName>
    </submittedName>
</protein>
<feature type="region of interest" description="Disordered" evidence="7">
    <location>
        <begin position="480"/>
        <end position="500"/>
    </location>
</feature>
<feature type="domain" description="ABC transmembrane type-1" evidence="10">
    <location>
        <begin position="184"/>
        <end position="463"/>
    </location>
</feature>
<geneLocation type="plasmid" evidence="12">
    <name>p59001-phv</name>
</geneLocation>
<dbReference type="CDD" id="cd18567">
    <property type="entry name" value="ABC_6TM_CvaB_RaxB_like"/>
    <property type="match status" value="1"/>
</dbReference>
<keyword evidence="12" id="KW-0614">Plasmid</keyword>
<dbReference type="PROSITE" id="PS00211">
    <property type="entry name" value="ABC_TRANSPORTER_1"/>
    <property type="match status" value="1"/>
</dbReference>
<accession>A0A8E6L7G3</accession>
<evidence type="ECO:0000256" key="1">
    <source>
        <dbReference type="ARBA" id="ARBA00004141"/>
    </source>
</evidence>
<dbReference type="InterPro" id="IPR017871">
    <property type="entry name" value="ABC_transporter-like_CS"/>
</dbReference>
<keyword evidence="3" id="KW-0547">Nucleotide-binding</keyword>
<evidence type="ECO:0000256" key="8">
    <source>
        <dbReference type="SAM" id="Phobius"/>
    </source>
</evidence>
<dbReference type="Pfam" id="PF03412">
    <property type="entry name" value="Peptidase_C39"/>
    <property type="match status" value="1"/>
</dbReference>
<name>A0A8E6L7G3_KLEPN</name>
<keyword evidence="5 8" id="KW-1133">Transmembrane helix</keyword>